<dbReference type="Proteomes" id="UP000034235">
    <property type="component" value="Unassembled WGS sequence"/>
</dbReference>
<evidence type="ECO:0008006" key="3">
    <source>
        <dbReference type="Google" id="ProtNLM"/>
    </source>
</evidence>
<evidence type="ECO:0000313" key="1">
    <source>
        <dbReference type="EMBL" id="KKQ66392.1"/>
    </source>
</evidence>
<comment type="caution">
    <text evidence="1">The sequence shown here is derived from an EMBL/GenBank/DDBJ whole genome shotgun (WGS) entry which is preliminary data.</text>
</comment>
<dbReference type="Pfam" id="PF04365">
    <property type="entry name" value="BrnT_toxin"/>
    <property type="match status" value="1"/>
</dbReference>
<proteinExistence type="predicted"/>
<dbReference type="InterPro" id="IPR038573">
    <property type="entry name" value="BrnT_sf"/>
</dbReference>
<name>A0A0G0JHZ3_9BACT</name>
<dbReference type="InterPro" id="IPR007460">
    <property type="entry name" value="BrnT_toxin"/>
</dbReference>
<organism evidence="1 2">
    <name type="scientific">Candidatus Daviesbacteria bacterium GW2011_GWA2_38_24</name>
    <dbReference type="NCBI Taxonomy" id="1618422"/>
    <lineage>
        <taxon>Bacteria</taxon>
        <taxon>Candidatus Daviesiibacteriota</taxon>
    </lineage>
</organism>
<dbReference type="EMBL" id="LBUP01000005">
    <property type="protein sequence ID" value="KKQ66392.1"/>
    <property type="molecule type" value="Genomic_DNA"/>
</dbReference>
<reference evidence="1 2" key="1">
    <citation type="journal article" date="2015" name="Nature">
        <title>rRNA introns, odd ribosomes, and small enigmatic genomes across a large radiation of phyla.</title>
        <authorList>
            <person name="Brown C.T."/>
            <person name="Hug L.A."/>
            <person name="Thomas B.C."/>
            <person name="Sharon I."/>
            <person name="Castelle C.J."/>
            <person name="Singh A."/>
            <person name="Wilkins M.J."/>
            <person name="Williams K.H."/>
            <person name="Banfield J.F."/>
        </authorList>
    </citation>
    <scope>NUCLEOTIDE SEQUENCE [LARGE SCALE GENOMIC DNA]</scope>
</reference>
<protein>
    <recommendedName>
        <fullName evidence="3">Protein containing DUF497</fullName>
    </recommendedName>
</protein>
<dbReference type="Gene3D" id="3.10.450.530">
    <property type="entry name" value="Ribonuclease toxin, BrnT, of type II toxin-antitoxin system"/>
    <property type="match status" value="1"/>
</dbReference>
<dbReference type="AlphaFoldDB" id="A0A0G0JHZ3"/>
<gene>
    <name evidence="1" type="ORF">US86_C0005G0003</name>
</gene>
<sequence>MKIDKKALEFEWDKGNIGKNKKHNVDDNEAEEVFFDQNKVTFPDIIHSTESEERLRIIGKTKNGRLVFIVFTRRSQKIRIISARDVNRKEVPLYEKTT</sequence>
<evidence type="ECO:0000313" key="2">
    <source>
        <dbReference type="Proteomes" id="UP000034235"/>
    </source>
</evidence>
<accession>A0A0G0JHZ3</accession>